<organism evidence="1 2">
    <name type="scientific">Parasponia andersonii</name>
    <name type="common">Sponia andersonii</name>
    <dbReference type="NCBI Taxonomy" id="3476"/>
    <lineage>
        <taxon>Eukaryota</taxon>
        <taxon>Viridiplantae</taxon>
        <taxon>Streptophyta</taxon>
        <taxon>Embryophyta</taxon>
        <taxon>Tracheophyta</taxon>
        <taxon>Spermatophyta</taxon>
        <taxon>Magnoliopsida</taxon>
        <taxon>eudicotyledons</taxon>
        <taxon>Gunneridae</taxon>
        <taxon>Pentapetalae</taxon>
        <taxon>rosids</taxon>
        <taxon>fabids</taxon>
        <taxon>Rosales</taxon>
        <taxon>Cannabaceae</taxon>
        <taxon>Parasponia</taxon>
    </lineage>
</organism>
<dbReference type="AlphaFoldDB" id="A0A2P5DDC8"/>
<accession>A0A2P5DDC8</accession>
<dbReference type="OrthoDB" id="2356035at2759"/>
<sequence>MEPINPMLIHGQEWVINISRILEEALEEKGEVAVSIFNVPKTLMSTKPEAYTPQLVALGPYHRRRPELFEMERYKLTSAKRVQKNFGQSKLRDLVRCFEEKDTYIRGYYHRFLEFDEETLAWTLAIDAAFLLEYLQTYSAKTMEGSSLMRISSKMAHLIDYTRRKTAHHTILRDIIMLENQIPLFLIRDVNGLHKQHQDDPDEDLANMLLGFCKDLSHFKFVDVKNFREHCFRKAHMLDLLYSFIVLKTMAQLDNINNNNEQD</sequence>
<dbReference type="PANTHER" id="PTHR31170:SF18">
    <property type="entry name" value="(WILD MALAYSIAN BANANA) HYPOTHETICAL PROTEIN"/>
    <property type="match status" value="1"/>
</dbReference>
<proteinExistence type="predicted"/>
<dbReference type="STRING" id="3476.A0A2P5DDC8"/>
<dbReference type="Pfam" id="PF03140">
    <property type="entry name" value="DUF247"/>
    <property type="match status" value="1"/>
</dbReference>
<dbReference type="Proteomes" id="UP000237105">
    <property type="component" value="Unassembled WGS sequence"/>
</dbReference>
<keyword evidence="2" id="KW-1185">Reference proteome</keyword>
<dbReference type="PANTHER" id="PTHR31170">
    <property type="entry name" value="BNAC04G53230D PROTEIN"/>
    <property type="match status" value="1"/>
</dbReference>
<evidence type="ECO:0000313" key="2">
    <source>
        <dbReference type="Proteomes" id="UP000237105"/>
    </source>
</evidence>
<dbReference type="InterPro" id="IPR004158">
    <property type="entry name" value="DUF247_pln"/>
</dbReference>
<name>A0A2P5DDC8_PARAD</name>
<comment type="caution">
    <text evidence="1">The sequence shown here is derived from an EMBL/GenBank/DDBJ whole genome shotgun (WGS) entry which is preliminary data.</text>
</comment>
<evidence type="ECO:0000313" key="1">
    <source>
        <dbReference type="EMBL" id="PON71305.1"/>
    </source>
</evidence>
<dbReference type="EMBL" id="JXTB01000045">
    <property type="protein sequence ID" value="PON71305.1"/>
    <property type="molecule type" value="Genomic_DNA"/>
</dbReference>
<reference evidence="2" key="1">
    <citation type="submission" date="2016-06" db="EMBL/GenBank/DDBJ databases">
        <title>Parallel loss of symbiosis genes in relatives of nitrogen-fixing non-legume Parasponia.</title>
        <authorList>
            <person name="Van Velzen R."/>
            <person name="Holmer R."/>
            <person name="Bu F."/>
            <person name="Rutten L."/>
            <person name="Van Zeijl A."/>
            <person name="Liu W."/>
            <person name="Santuari L."/>
            <person name="Cao Q."/>
            <person name="Sharma T."/>
            <person name="Shen D."/>
            <person name="Roswanjaya Y."/>
            <person name="Wardhani T."/>
            <person name="Kalhor M.S."/>
            <person name="Jansen J."/>
            <person name="Van den Hoogen J."/>
            <person name="Gungor B."/>
            <person name="Hartog M."/>
            <person name="Hontelez J."/>
            <person name="Verver J."/>
            <person name="Yang W.-C."/>
            <person name="Schijlen E."/>
            <person name="Repin R."/>
            <person name="Schilthuizen M."/>
            <person name="Schranz E."/>
            <person name="Heidstra R."/>
            <person name="Miyata K."/>
            <person name="Fedorova E."/>
            <person name="Kohlen W."/>
            <person name="Bisseling T."/>
            <person name="Smit S."/>
            <person name="Geurts R."/>
        </authorList>
    </citation>
    <scope>NUCLEOTIDE SEQUENCE [LARGE SCALE GENOMIC DNA]</scope>
    <source>
        <strain evidence="2">cv. WU1-14</strain>
    </source>
</reference>
<gene>
    <name evidence="1" type="ORF">PanWU01x14_074450</name>
</gene>
<protein>
    <submittedName>
        <fullName evidence="1">Uncharacterized protein</fullName>
    </submittedName>
</protein>